<reference evidence="1" key="1">
    <citation type="submission" date="2022-08" db="EMBL/GenBank/DDBJ databases">
        <authorList>
            <person name="Kallberg Y."/>
            <person name="Tangrot J."/>
            <person name="Rosling A."/>
        </authorList>
    </citation>
    <scope>NUCLEOTIDE SEQUENCE</scope>
    <source>
        <strain evidence="1">Wild A</strain>
    </source>
</reference>
<dbReference type="AlphaFoldDB" id="A0A9W4T5W3"/>
<feature type="non-terminal residue" evidence="1">
    <location>
        <position position="89"/>
    </location>
</feature>
<dbReference type="EMBL" id="CAMKVN010010521">
    <property type="protein sequence ID" value="CAI2194153.1"/>
    <property type="molecule type" value="Genomic_DNA"/>
</dbReference>
<name>A0A9W4T5W3_9GLOM</name>
<protein>
    <submittedName>
        <fullName evidence="1">11570_t:CDS:1</fullName>
    </submittedName>
</protein>
<evidence type="ECO:0000313" key="2">
    <source>
        <dbReference type="Proteomes" id="UP001153678"/>
    </source>
</evidence>
<evidence type="ECO:0000313" key="1">
    <source>
        <dbReference type="EMBL" id="CAI2194153.1"/>
    </source>
</evidence>
<keyword evidence="2" id="KW-1185">Reference proteome</keyword>
<dbReference type="Proteomes" id="UP001153678">
    <property type="component" value="Unassembled WGS sequence"/>
</dbReference>
<gene>
    <name evidence="1" type="ORF">FWILDA_LOCUS16433</name>
</gene>
<comment type="caution">
    <text evidence="1">The sequence shown here is derived from an EMBL/GenBank/DDBJ whole genome shotgun (WGS) entry which is preliminary data.</text>
</comment>
<accession>A0A9W4T5W3</accession>
<dbReference type="OrthoDB" id="2431784at2759"/>
<organism evidence="1 2">
    <name type="scientific">Funneliformis geosporum</name>
    <dbReference type="NCBI Taxonomy" id="1117311"/>
    <lineage>
        <taxon>Eukaryota</taxon>
        <taxon>Fungi</taxon>
        <taxon>Fungi incertae sedis</taxon>
        <taxon>Mucoromycota</taxon>
        <taxon>Glomeromycotina</taxon>
        <taxon>Glomeromycetes</taxon>
        <taxon>Glomerales</taxon>
        <taxon>Glomeraceae</taxon>
        <taxon>Funneliformis</taxon>
    </lineage>
</organism>
<sequence>KNNVPLNKFPIVIQLGQALEFAKIISNTNSITYENSVSGRDLLSAIALSIEEKICKRQETLRQYQTILDHPVLKIRQIHEIRWLSWYEA</sequence>
<proteinExistence type="predicted"/>
<feature type="non-terminal residue" evidence="1">
    <location>
        <position position="1"/>
    </location>
</feature>